<evidence type="ECO:0000313" key="4">
    <source>
        <dbReference type="Proteomes" id="UP001497382"/>
    </source>
</evidence>
<keyword evidence="1" id="KW-0812">Transmembrane</keyword>
<evidence type="ECO:0000256" key="1">
    <source>
        <dbReference type="SAM" id="Phobius"/>
    </source>
</evidence>
<keyword evidence="1" id="KW-0472">Membrane</keyword>
<evidence type="ECO:0000313" key="3">
    <source>
        <dbReference type="EMBL" id="CAL1301300.1"/>
    </source>
</evidence>
<reference evidence="3 4" key="1">
    <citation type="submission" date="2024-04" db="EMBL/GenBank/DDBJ databases">
        <authorList>
            <person name="Rising A."/>
            <person name="Reimegard J."/>
            <person name="Sonavane S."/>
            <person name="Akerstrom W."/>
            <person name="Nylinder S."/>
            <person name="Hedman E."/>
            <person name="Kallberg Y."/>
        </authorList>
    </citation>
    <scope>NUCLEOTIDE SEQUENCE [LARGE SCALE GENOMIC DNA]</scope>
</reference>
<feature type="signal peptide" evidence="2">
    <location>
        <begin position="1"/>
        <end position="18"/>
    </location>
</feature>
<feature type="chain" id="PRO_5043438527" evidence="2">
    <location>
        <begin position="19"/>
        <end position="166"/>
    </location>
</feature>
<feature type="transmembrane region" description="Helical" evidence="1">
    <location>
        <begin position="88"/>
        <end position="110"/>
    </location>
</feature>
<sequence>ALIGLVLGLCTTAWVSFGTVASGARPKILPLSSENCQANSTLFGQISSSTLNSTVMSMLPETSTLSTASVPKIKTETLYIFPLYRISYLWYATLVLLVGVTVGYISSIIISRITGEYPYVSEDFLSPVLSQYYGKKKGLKRKELEMPGQEEAEHLTNGTSIRNSTV</sequence>
<dbReference type="EMBL" id="CAXIEN010000650">
    <property type="protein sequence ID" value="CAL1301300.1"/>
    <property type="molecule type" value="Genomic_DNA"/>
</dbReference>
<dbReference type="Proteomes" id="UP001497382">
    <property type="component" value="Unassembled WGS sequence"/>
</dbReference>
<comment type="caution">
    <text evidence="3">The sequence shown here is derived from an EMBL/GenBank/DDBJ whole genome shotgun (WGS) entry which is preliminary data.</text>
</comment>
<accession>A0AAV2BYF0</accession>
<proteinExistence type="predicted"/>
<evidence type="ECO:0000256" key="2">
    <source>
        <dbReference type="SAM" id="SignalP"/>
    </source>
</evidence>
<keyword evidence="2" id="KW-0732">Signal</keyword>
<dbReference type="AlphaFoldDB" id="A0AAV2BYF0"/>
<protein>
    <submittedName>
        <fullName evidence="3">Uncharacterized protein</fullName>
    </submittedName>
</protein>
<organism evidence="3 4">
    <name type="scientific">Larinioides sclopetarius</name>
    <dbReference type="NCBI Taxonomy" id="280406"/>
    <lineage>
        <taxon>Eukaryota</taxon>
        <taxon>Metazoa</taxon>
        <taxon>Ecdysozoa</taxon>
        <taxon>Arthropoda</taxon>
        <taxon>Chelicerata</taxon>
        <taxon>Arachnida</taxon>
        <taxon>Araneae</taxon>
        <taxon>Araneomorphae</taxon>
        <taxon>Entelegynae</taxon>
        <taxon>Araneoidea</taxon>
        <taxon>Araneidae</taxon>
        <taxon>Larinioides</taxon>
    </lineage>
</organism>
<gene>
    <name evidence="3" type="ORF">LARSCL_LOCUS22433</name>
</gene>
<keyword evidence="1" id="KW-1133">Transmembrane helix</keyword>
<keyword evidence="4" id="KW-1185">Reference proteome</keyword>
<feature type="non-terminal residue" evidence="3">
    <location>
        <position position="1"/>
    </location>
</feature>
<name>A0AAV2BYF0_9ARAC</name>